<comment type="similarity">
    <text evidence="1">Belongs to the Ole e I family.</text>
</comment>
<dbReference type="Proteomes" id="UP001327560">
    <property type="component" value="Chromosome 1"/>
</dbReference>
<reference evidence="4 5" key="1">
    <citation type="submission" date="2023-10" db="EMBL/GenBank/DDBJ databases">
        <title>Chromosome-scale genome assembly provides insights into flower coloration mechanisms of Canna indica.</title>
        <authorList>
            <person name="Li C."/>
        </authorList>
    </citation>
    <scope>NUCLEOTIDE SEQUENCE [LARGE SCALE GENOMIC DNA]</scope>
    <source>
        <tissue evidence="4">Flower</tissue>
    </source>
</reference>
<sequence length="161" mass="17432">MTKLHLLPVLAALCFAALAGVALAGPKFVIEGRVYCDTCRAGFETSASEYIEGAKVRLECRHFETDAVNETAEGVTDGTGTYHVEIERSHDEEICEVILVKSSVPDCAEIPDGRDRARVLLTGRSGLASRIRYSNSLGFLKTTPLPLCGQLLQQYALGVDD</sequence>
<dbReference type="PANTHER" id="PTHR31614">
    <property type="entry name" value="PROTEIN DOWNSTREAM OF FLC-RELATED"/>
    <property type="match status" value="1"/>
</dbReference>
<keyword evidence="5" id="KW-1185">Reference proteome</keyword>
<evidence type="ECO:0000256" key="3">
    <source>
        <dbReference type="SAM" id="SignalP"/>
    </source>
</evidence>
<protein>
    <submittedName>
        <fullName evidence="4">Uncharacterized protein</fullName>
    </submittedName>
</protein>
<name>A0AAQ3Q0W8_9LILI</name>
<proteinExistence type="inferred from homology"/>
<evidence type="ECO:0000256" key="1">
    <source>
        <dbReference type="ARBA" id="ARBA00010049"/>
    </source>
</evidence>
<dbReference type="PANTHER" id="PTHR31614:SF28">
    <property type="entry name" value="OS05G0220300 PROTEIN"/>
    <property type="match status" value="1"/>
</dbReference>
<keyword evidence="2" id="KW-1015">Disulfide bond</keyword>
<organism evidence="4 5">
    <name type="scientific">Canna indica</name>
    <name type="common">Indian-shot</name>
    <dbReference type="NCBI Taxonomy" id="4628"/>
    <lineage>
        <taxon>Eukaryota</taxon>
        <taxon>Viridiplantae</taxon>
        <taxon>Streptophyta</taxon>
        <taxon>Embryophyta</taxon>
        <taxon>Tracheophyta</taxon>
        <taxon>Spermatophyta</taxon>
        <taxon>Magnoliopsida</taxon>
        <taxon>Liliopsida</taxon>
        <taxon>Zingiberales</taxon>
        <taxon>Cannaceae</taxon>
        <taxon>Canna</taxon>
    </lineage>
</organism>
<dbReference type="PROSITE" id="PS00925">
    <property type="entry name" value="OLEEI"/>
    <property type="match status" value="1"/>
</dbReference>
<evidence type="ECO:0000313" key="4">
    <source>
        <dbReference type="EMBL" id="WOK94193.1"/>
    </source>
</evidence>
<dbReference type="Pfam" id="PF01190">
    <property type="entry name" value="Pollen_Ole_e_1"/>
    <property type="match status" value="1"/>
</dbReference>
<evidence type="ECO:0000313" key="5">
    <source>
        <dbReference type="Proteomes" id="UP001327560"/>
    </source>
</evidence>
<feature type="chain" id="PRO_5042818342" evidence="3">
    <location>
        <begin position="25"/>
        <end position="161"/>
    </location>
</feature>
<keyword evidence="3" id="KW-0732">Signal</keyword>
<dbReference type="AlphaFoldDB" id="A0AAQ3Q0W8"/>
<feature type="signal peptide" evidence="3">
    <location>
        <begin position="1"/>
        <end position="24"/>
    </location>
</feature>
<accession>A0AAQ3Q0W8</accession>
<gene>
    <name evidence="4" type="ORF">Cni_G02895</name>
</gene>
<dbReference type="GO" id="GO:0005615">
    <property type="term" value="C:extracellular space"/>
    <property type="evidence" value="ECO:0007669"/>
    <property type="project" value="InterPro"/>
</dbReference>
<evidence type="ECO:0000256" key="2">
    <source>
        <dbReference type="ARBA" id="ARBA00023157"/>
    </source>
</evidence>
<dbReference type="InterPro" id="IPR006041">
    <property type="entry name" value="Pollen_Ole_e1_allergen"/>
</dbReference>
<dbReference type="InterPro" id="IPR006040">
    <property type="entry name" value="Allergen_Ole_e_I_CS"/>
</dbReference>
<dbReference type="EMBL" id="CP136890">
    <property type="protein sequence ID" value="WOK94193.1"/>
    <property type="molecule type" value="Genomic_DNA"/>
</dbReference>